<name>A0A645EWF6_9ZZZZ</name>
<feature type="region of interest" description="Disordered" evidence="1">
    <location>
        <begin position="23"/>
        <end position="52"/>
    </location>
</feature>
<protein>
    <submittedName>
        <fullName evidence="2">Uncharacterized protein</fullName>
    </submittedName>
</protein>
<comment type="caution">
    <text evidence="2">The sequence shown here is derived from an EMBL/GenBank/DDBJ whole genome shotgun (WGS) entry which is preliminary data.</text>
</comment>
<reference evidence="2" key="1">
    <citation type="submission" date="2019-08" db="EMBL/GenBank/DDBJ databases">
        <authorList>
            <person name="Kucharzyk K."/>
            <person name="Murdoch R.W."/>
            <person name="Higgins S."/>
            <person name="Loffler F."/>
        </authorList>
    </citation>
    <scope>NUCLEOTIDE SEQUENCE</scope>
</reference>
<accession>A0A645EWF6</accession>
<evidence type="ECO:0000313" key="2">
    <source>
        <dbReference type="EMBL" id="MPN05562.1"/>
    </source>
</evidence>
<sequence length="105" mass="11156">MGAAAQQNVGRALHQYPLTALRQRQHHGGQLPVGVEGNLSRPDAGGNFLPRRLPPRHKILQQRDFCGIAQKAGLAGRRVVAVEQCLIKAPGVLPSGPLGLHGHAV</sequence>
<dbReference type="EMBL" id="VSSQ01051466">
    <property type="protein sequence ID" value="MPN05562.1"/>
    <property type="molecule type" value="Genomic_DNA"/>
</dbReference>
<dbReference type="AlphaFoldDB" id="A0A645EWF6"/>
<gene>
    <name evidence="2" type="ORF">SDC9_152813</name>
</gene>
<proteinExistence type="predicted"/>
<evidence type="ECO:0000256" key="1">
    <source>
        <dbReference type="SAM" id="MobiDB-lite"/>
    </source>
</evidence>
<organism evidence="2">
    <name type="scientific">bioreactor metagenome</name>
    <dbReference type="NCBI Taxonomy" id="1076179"/>
    <lineage>
        <taxon>unclassified sequences</taxon>
        <taxon>metagenomes</taxon>
        <taxon>ecological metagenomes</taxon>
    </lineage>
</organism>